<keyword evidence="2" id="KW-0539">Nucleus</keyword>
<gene>
    <name evidence="5" type="ORF">L211DRAFT_866166</name>
</gene>
<dbReference type="Gene3D" id="4.10.240.10">
    <property type="entry name" value="Zn(2)-C6 fungal-type DNA-binding domain"/>
    <property type="match status" value="1"/>
</dbReference>
<feature type="compositionally biased region" description="Low complexity" evidence="3">
    <location>
        <begin position="22"/>
        <end position="38"/>
    </location>
</feature>
<name>A0A3N4LYK2_9PEZI</name>
<feature type="compositionally biased region" description="Low complexity" evidence="3">
    <location>
        <begin position="625"/>
        <end position="636"/>
    </location>
</feature>
<dbReference type="GO" id="GO:0000981">
    <property type="term" value="F:DNA-binding transcription factor activity, RNA polymerase II-specific"/>
    <property type="evidence" value="ECO:0007669"/>
    <property type="project" value="InterPro"/>
</dbReference>
<feature type="region of interest" description="Disordered" evidence="3">
    <location>
        <begin position="1"/>
        <end position="71"/>
    </location>
</feature>
<feature type="region of interest" description="Disordered" evidence="3">
    <location>
        <begin position="121"/>
        <end position="149"/>
    </location>
</feature>
<feature type="compositionally biased region" description="Polar residues" evidence="3">
    <location>
        <begin position="9"/>
        <end position="21"/>
    </location>
</feature>
<dbReference type="STRING" id="1051890.A0A3N4LYK2"/>
<keyword evidence="6" id="KW-1185">Reference proteome</keyword>
<evidence type="ECO:0000313" key="5">
    <source>
        <dbReference type="EMBL" id="RPB26669.1"/>
    </source>
</evidence>
<organism evidence="5 6">
    <name type="scientific">Terfezia boudieri ATCC MYA-4762</name>
    <dbReference type="NCBI Taxonomy" id="1051890"/>
    <lineage>
        <taxon>Eukaryota</taxon>
        <taxon>Fungi</taxon>
        <taxon>Dikarya</taxon>
        <taxon>Ascomycota</taxon>
        <taxon>Pezizomycotina</taxon>
        <taxon>Pezizomycetes</taxon>
        <taxon>Pezizales</taxon>
        <taxon>Pezizaceae</taxon>
        <taxon>Terfezia</taxon>
    </lineage>
</organism>
<dbReference type="Pfam" id="PF11951">
    <property type="entry name" value="Fungal_trans_2"/>
    <property type="match status" value="1"/>
</dbReference>
<evidence type="ECO:0000313" key="6">
    <source>
        <dbReference type="Proteomes" id="UP000267821"/>
    </source>
</evidence>
<dbReference type="CDD" id="cd00067">
    <property type="entry name" value="GAL4"/>
    <property type="match status" value="1"/>
</dbReference>
<evidence type="ECO:0000256" key="2">
    <source>
        <dbReference type="ARBA" id="ARBA00023242"/>
    </source>
</evidence>
<dbReference type="GO" id="GO:0008270">
    <property type="term" value="F:zinc ion binding"/>
    <property type="evidence" value="ECO:0007669"/>
    <property type="project" value="InterPro"/>
</dbReference>
<evidence type="ECO:0000256" key="1">
    <source>
        <dbReference type="ARBA" id="ARBA00004123"/>
    </source>
</evidence>
<dbReference type="Pfam" id="PF00172">
    <property type="entry name" value="Zn_clus"/>
    <property type="match status" value="1"/>
</dbReference>
<dbReference type="InterPro" id="IPR036864">
    <property type="entry name" value="Zn2-C6_fun-type_DNA-bd_sf"/>
</dbReference>
<dbReference type="GO" id="GO:0005634">
    <property type="term" value="C:nucleus"/>
    <property type="evidence" value="ECO:0007669"/>
    <property type="project" value="UniProtKB-SubCell"/>
</dbReference>
<accession>A0A3N4LYK2</accession>
<protein>
    <recommendedName>
        <fullName evidence="4">Zn(2)-C6 fungal-type domain-containing protein</fullName>
    </recommendedName>
</protein>
<sequence>MADMRPNLASFTTADLSTRTIPSSGSCSLSLPSSSYGSRTNSFSGSNVAPAAGTSGRSDGSNTATESPPTTDCFQCKKRRIACDRGFPTCQKCAKKGLPCPGYKKPKIIWKVLKVPETRKFPGGKGEVGETKASKSTGVSVPPTRRNHRTTATVRNRTKAPLIDVGFTFKVEPRTQQTSNPATLEPSSQRKSTPSDDEEIETIPRHTDPYVGNVDHLSRDTLNYYHARICIAIEYFKPLRPGPNGLLAPSGKNPLGTLIAEGLSSPLLLNCMLSIAARHRVIIINTEAYTDVRREYDAGRVFTSALTYHGNAVRLLRERVSQHNYFDNPTAGRISEASDMATVGVGMGKVSFPLTKQLWEDDSMMMVIMLLIYYDMIDGGQGDGNWRNHLEIGKWIIEQREARGLGMGMRGSDWGFIRDHMETFEAIGSSFTPSWRIPSQQVWLRPRPGEQPVYDACPPSPITPSGTPNWQPNTYAQMNPPRSIDDVVNAPEYLTDYPILLIPRGLWRCMHQIATLRREYAFLLNSNSNASMSMEEICNAHEYILACISAFKPSTWPTPPLPETACPIEFLALGALYQLSLHVYLHMSVTMPLSKSPLAVSYGITGQPQAPLTPRTSPSPDPLASDCSGSPPPDSSTVGLLSTLSSNLATHLRMISHGSPAFRSAIWPCMCAGIAAQTVPQVIFVRRYMGLLVRAMPCLGVLRGYEALERLWTKRAKKGRARRAGLGLNRWSKLAGMGTSRPEGLAEEEWDETLEGYEGGMEDWEEAVESFEGDWLVI</sequence>
<comment type="subcellular location">
    <subcellularLocation>
        <location evidence="1">Nucleus</location>
    </subcellularLocation>
</comment>
<dbReference type="SUPFAM" id="SSF57701">
    <property type="entry name" value="Zn2/Cys6 DNA-binding domain"/>
    <property type="match status" value="1"/>
</dbReference>
<feature type="compositionally biased region" description="Polar residues" evidence="3">
    <location>
        <begin position="609"/>
        <end position="618"/>
    </location>
</feature>
<feature type="domain" description="Zn(2)-C6 fungal-type" evidence="4">
    <location>
        <begin position="72"/>
        <end position="100"/>
    </location>
</feature>
<feature type="region of interest" description="Disordered" evidence="3">
    <location>
        <begin position="609"/>
        <end position="636"/>
    </location>
</feature>
<dbReference type="Proteomes" id="UP000267821">
    <property type="component" value="Unassembled WGS sequence"/>
</dbReference>
<dbReference type="InParanoid" id="A0A3N4LYK2"/>
<dbReference type="OrthoDB" id="5130013at2759"/>
<feature type="region of interest" description="Disordered" evidence="3">
    <location>
        <begin position="168"/>
        <end position="207"/>
    </location>
</feature>
<dbReference type="PANTHER" id="PTHR37534">
    <property type="entry name" value="TRANSCRIPTIONAL ACTIVATOR PROTEIN UGA3"/>
    <property type="match status" value="1"/>
</dbReference>
<feature type="compositionally biased region" description="Polar residues" evidence="3">
    <location>
        <begin position="174"/>
        <end position="192"/>
    </location>
</feature>
<dbReference type="AlphaFoldDB" id="A0A3N4LYK2"/>
<evidence type="ECO:0000259" key="4">
    <source>
        <dbReference type="PROSITE" id="PS50048"/>
    </source>
</evidence>
<dbReference type="PANTHER" id="PTHR37534:SF46">
    <property type="entry name" value="ZN(II)2CYS6 TRANSCRIPTION FACTOR (EUROFUNG)"/>
    <property type="match status" value="1"/>
</dbReference>
<dbReference type="InterPro" id="IPR001138">
    <property type="entry name" value="Zn2Cys6_DnaBD"/>
</dbReference>
<dbReference type="EMBL" id="ML121533">
    <property type="protein sequence ID" value="RPB26669.1"/>
    <property type="molecule type" value="Genomic_DNA"/>
</dbReference>
<evidence type="ECO:0000256" key="3">
    <source>
        <dbReference type="SAM" id="MobiDB-lite"/>
    </source>
</evidence>
<dbReference type="InterPro" id="IPR021858">
    <property type="entry name" value="Fun_TF"/>
</dbReference>
<proteinExistence type="predicted"/>
<feature type="compositionally biased region" description="Polar residues" evidence="3">
    <location>
        <begin position="55"/>
        <end position="71"/>
    </location>
</feature>
<reference evidence="5 6" key="1">
    <citation type="journal article" date="2018" name="Nat. Ecol. Evol.">
        <title>Pezizomycetes genomes reveal the molecular basis of ectomycorrhizal truffle lifestyle.</title>
        <authorList>
            <person name="Murat C."/>
            <person name="Payen T."/>
            <person name="Noel B."/>
            <person name="Kuo A."/>
            <person name="Morin E."/>
            <person name="Chen J."/>
            <person name="Kohler A."/>
            <person name="Krizsan K."/>
            <person name="Balestrini R."/>
            <person name="Da Silva C."/>
            <person name="Montanini B."/>
            <person name="Hainaut M."/>
            <person name="Levati E."/>
            <person name="Barry K.W."/>
            <person name="Belfiori B."/>
            <person name="Cichocki N."/>
            <person name="Clum A."/>
            <person name="Dockter R.B."/>
            <person name="Fauchery L."/>
            <person name="Guy J."/>
            <person name="Iotti M."/>
            <person name="Le Tacon F."/>
            <person name="Lindquist E.A."/>
            <person name="Lipzen A."/>
            <person name="Malagnac F."/>
            <person name="Mello A."/>
            <person name="Molinier V."/>
            <person name="Miyauchi S."/>
            <person name="Poulain J."/>
            <person name="Riccioni C."/>
            <person name="Rubini A."/>
            <person name="Sitrit Y."/>
            <person name="Splivallo R."/>
            <person name="Traeger S."/>
            <person name="Wang M."/>
            <person name="Zifcakova L."/>
            <person name="Wipf D."/>
            <person name="Zambonelli A."/>
            <person name="Paolocci F."/>
            <person name="Nowrousian M."/>
            <person name="Ottonello S."/>
            <person name="Baldrian P."/>
            <person name="Spatafora J.W."/>
            <person name="Henrissat B."/>
            <person name="Nagy L.G."/>
            <person name="Aury J.M."/>
            <person name="Wincker P."/>
            <person name="Grigoriev I.V."/>
            <person name="Bonfante P."/>
            <person name="Martin F.M."/>
        </authorList>
    </citation>
    <scope>NUCLEOTIDE SEQUENCE [LARGE SCALE GENOMIC DNA]</scope>
    <source>
        <strain evidence="5 6">ATCC MYA-4762</strain>
    </source>
</reference>
<dbReference type="PROSITE" id="PS50048">
    <property type="entry name" value="ZN2_CY6_FUNGAL_2"/>
    <property type="match status" value="1"/>
</dbReference>